<organism evidence="2 3">
    <name type="scientific">Rubricoccus marinus</name>
    <dbReference type="NCBI Taxonomy" id="716817"/>
    <lineage>
        <taxon>Bacteria</taxon>
        <taxon>Pseudomonadati</taxon>
        <taxon>Rhodothermota</taxon>
        <taxon>Rhodothermia</taxon>
        <taxon>Rhodothermales</taxon>
        <taxon>Rubricoccaceae</taxon>
        <taxon>Rubricoccus</taxon>
    </lineage>
</organism>
<feature type="region of interest" description="Disordered" evidence="1">
    <location>
        <begin position="1"/>
        <end position="66"/>
    </location>
</feature>
<evidence type="ECO:0000313" key="3">
    <source>
        <dbReference type="Proteomes" id="UP000216446"/>
    </source>
</evidence>
<protein>
    <submittedName>
        <fullName evidence="2">Uncharacterized protein</fullName>
    </submittedName>
</protein>
<sequence>MGASGVEETVPFDGGGCADGRGAGSGGTEETGRKGRASPVEPRRASGARGQNAPFRSRRERGAAHD</sequence>
<feature type="compositionally biased region" description="Gly residues" evidence="1">
    <location>
        <begin position="13"/>
        <end position="29"/>
    </location>
</feature>
<proteinExistence type="predicted"/>
<dbReference type="Proteomes" id="UP000216446">
    <property type="component" value="Unassembled WGS sequence"/>
</dbReference>
<keyword evidence="3" id="KW-1185">Reference proteome</keyword>
<reference evidence="2 3" key="1">
    <citation type="submission" date="2016-11" db="EMBL/GenBank/DDBJ databases">
        <title>Study of marine rhodopsin-containing bacteria.</title>
        <authorList>
            <person name="Yoshizawa S."/>
            <person name="Kumagai Y."/>
            <person name="Kogure K."/>
        </authorList>
    </citation>
    <scope>NUCLEOTIDE SEQUENCE [LARGE SCALE GENOMIC DNA]</scope>
    <source>
        <strain evidence="2 3">SG-29</strain>
    </source>
</reference>
<comment type="caution">
    <text evidence="2">The sequence shown here is derived from an EMBL/GenBank/DDBJ whole genome shotgun (WGS) entry which is preliminary data.</text>
</comment>
<gene>
    <name evidence="2" type="ORF">BSZ36_11125</name>
</gene>
<name>A0A259U0D7_9BACT</name>
<dbReference type="EMBL" id="MQWB01000001">
    <property type="protein sequence ID" value="OZC03485.1"/>
    <property type="molecule type" value="Genomic_DNA"/>
</dbReference>
<dbReference type="InParanoid" id="A0A259U0D7"/>
<dbReference type="AlphaFoldDB" id="A0A259U0D7"/>
<accession>A0A259U0D7</accession>
<evidence type="ECO:0000313" key="2">
    <source>
        <dbReference type="EMBL" id="OZC03485.1"/>
    </source>
</evidence>
<evidence type="ECO:0000256" key="1">
    <source>
        <dbReference type="SAM" id="MobiDB-lite"/>
    </source>
</evidence>